<dbReference type="EMBL" id="JANEYG010000133">
    <property type="protein sequence ID" value="KAJ8912314.1"/>
    <property type="molecule type" value="Genomic_DNA"/>
</dbReference>
<feature type="domain" description="Reverse transcriptase" evidence="2">
    <location>
        <begin position="467"/>
        <end position="552"/>
    </location>
</feature>
<evidence type="ECO:0000259" key="2">
    <source>
        <dbReference type="Pfam" id="PF00078"/>
    </source>
</evidence>
<evidence type="ECO:0000313" key="5">
    <source>
        <dbReference type="Proteomes" id="UP001159042"/>
    </source>
</evidence>
<name>A0AAV8VDH6_9CUCU</name>
<dbReference type="GO" id="GO:0003824">
    <property type="term" value="F:catalytic activity"/>
    <property type="evidence" value="ECO:0007669"/>
    <property type="project" value="InterPro"/>
</dbReference>
<dbReference type="CDD" id="cd09077">
    <property type="entry name" value="R1-I-EN"/>
    <property type="match status" value="1"/>
</dbReference>
<dbReference type="AlphaFoldDB" id="A0AAV8VDH6"/>
<protein>
    <recommendedName>
        <fullName evidence="6">Reverse transcriptase</fullName>
    </recommendedName>
</protein>
<comment type="caution">
    <text evidence="4">The sequence shown here is derived from an EMBL/GenBank/DDBJ whole genome shotgun (WGS) entry which is preliminary data.</text>
</comment>
<gene>
    <name evidence="4" type="ORF">NQ315_005918</name>
</gene>
<feature type="coiled-coil region" evidence="1">
    <location>
        <begin position="295"/>
        <end position="327"/>
    </location>
</feature>
<evidence type="ECO:0000256" key="1">
    <source>
        <dbReference type="SAM" id="Coils"/>
    </source>
</evidence>
<organism evidence="4 5">
    <name type="scientific">Exocentrus adspersus</name>
    <dbReference type="NCBI Taxonomy" id="1586481"/>
    <lineage>
        <taxon>Eukaryota</taxon>
        <taxon>Metazoa</taxon>
        <taxon>Ecdysozoa</taxon>
        <taxon>Arthropoda</taxon>
        <taxon>Hexapoda</taxon>
        <taxon>Insecta</taxon>
        <taxon>Pterygota</taxon>
        <taxon>Neoptera</taxon>
        <taxon>Endopterygota</taxon>
        <taxon>Coleoptera</taxon>
        <taxon>Polyphaga</taxon>
        <taxon>Cucujiformia</taxon>
        <taxon>Chrysomeloidea</taxon>
        <taxon>Cerambycidae</taxon>
        <taxon>Lamiinae</taxon>
        <taxon>Acanthocinini</taxon>
        <taxon>Exocentrus</taxon>
    </lineage>
</organism>
<dbReference type="SUPFAM" id="SSF56219">
    <property type="entry name" value="DNase I-like"/>
    <property type="match status" value="1"/>
</dbReference>
<dbReference type="Gene3D" id="3.60.10.10">
    <property type="entry name" value="Endonuclease/exonuclease/phosphatase"/>
    <property type="match status" value="1"/>
</dbReference>
<dbReference type="InterPro" id="IPR036691">
    <property type="entry name" value="Endo/exonu/phosph_ase_sf"/>
</dbReference>
<keyword evidence="1" id="KW-0175">Coiled coil</keyword>
<dbReference type="Pfam" id="PF14529">
    <property type="entry name" value="Exo_endo_phos_2"/>
    <property type="match status" value="1"/>
</dbReference>
<dbReference type="InterPro" id="IPR005135">
    <property type="entry name" value="Endo/exonuclease/phosphatase"/>
</dbReference>
<sequence>LSIQTALEEKADLICTSEPNKGKCKERAWFADEDGDAAISVRNHRMGISGKGKGRGFVWVKMGGNVVYACYLSPNVPEERVDQFLEDLRHDIRRNGGRNIVLTGNFNGRSGVWGDRVEDRRGEKILEWVALCGLVIQNAGNEPTCIRPNGNSVVDMTFTTGDIANKLEEWRVLEEATLSDHKAIAFDIKEEEEEPRMEAEERWRFKGRKEEQMLDKVGEEEEWLKAQDADRVVERIRGICREIAPGVRRQNDRKEVYWWNGQIAEMRKECVKRRRDWSRKKARSNMKEQETIAARERYKEGRRALKKMIAKEKRKKWKELIDELEEDPWGGAYTIVVKRIRLAGAEKLDKEVEENVTRQLFPQQEPVRWGQYTNDGMTQVTKEELQEVIGKMKMGKAPGPDGLTTEIWKAIMKRYPEILVNMYNKLLAEGRFPDPWKEAKLVLLRKPGKEGMQPECFRPICLLDTAEGATMVVYADDVCLMCVAKEEEELKRMVDESLAEVGRWMQGAGLELALQKSEAILVKGRRVWQGSQFRAANMAIEIKNEAKYLGVWLDGSLCYRRHILEAGKKAEKITNALVKLMPNVGGPGMAKRRTIATAAQSAMLYGAEVWAPALEHESYRKILGSVQRRLLLRVVAAYRTVAEEVVQVLAGVPPVDLLAKERRSRYIQVTKIIYLAFTCL</sequence>
<dbReference type="InterPro" id="IPR052560">
    <property type="entry name" value="RdDP_mobile_element"/>
</dbReference>
<dbReference type="Pfam" id="PF00078">
    <property type="entry name" value="RVT_1"/>
    <property type="match status" value="1"/>
</dbReference>
<accession>A0AAV8VDH6</accession>
<dbReference type="InterPro" id="IPR000477">
    <property type="entry name" value="RT_dom"/>
</dbReference>
<feature type="non-terminal residue" evidence="4">
    <location>
        <position position="1"/>
    </location>
</feature>
<dbReference type="PANTHER" id="PTHR36688:SF2">
    <property type="entry name" value="ENDONUCLEASE_EXONUCLEASE_PHOSPHATASE DOMAIN-CONTAINING PROTEIN"/>
    <property type="match status" value="1"/>
</dbReference>
<dbReference type="PANTHER" id="PTHR36688">
    <property type="entry name" value="ENDO/EXONUCLEASE/PHOSPHATASE DOMAIN-CONTAINING PROTEIN"/>
    <property type="match status" value="1"/>
</dbReference>
<keyword evidence="5" id="KW-1185">Reference proteome</keyword>
<dbReference type="Proteomes" id="UP001159042">
    <property type="component" value="Unassembled WGS sequence"/>
</dbReference>
<evidence type="ECO:0008006" key="6">
    <source>
        <dbReference type="Google" id="ProtNLM"/>
    </source>
</evidence>
<proteinExistence type="predicted"/>
<evidence type="ECO:0000259" key="3">
    <source>
        <dbReference type="Pfam" id="PF14529"/>
    </source>
</evidence>
<feature type="domain" description="Endonuclease/exonuclease/phosphatase" evidence="3">
    <location>
        <begin position="67"/>
        <end position="184"/>
    </location>
</feature>
<evidence type="ECO:0000313" key="4">
    <source>
        <dbReference type="EMBL" id="KAJ8912314.1"/>
    </source>
</evidence>
<reference evidence="4 5" key="1">
    <citation type="journal article" date="2023" name="Insect Mol. Biol.">
        <title>Genome sequencing provides insights into the evolution of gene families encoding plant cell wall-degrading enzymes in longhorned beetles.</title>
        <authorList>
            <person name="Shin N.R."/>
            <person name="Okamura Y."/>
            <person name="Kirsch R."/>
            <person name="Pauchet Y."/>
        </authorList>
    </citation>
    <scope>NUCLEOTIDE SEQUENCE [LARGE SCALE GENOMIC DNA]</scope>
    <source>
        <strain evidence="4">EAD_L_NR</strain>
    </source>
</reference>